<dbReference type="PANTHER" id="PTHR12086:SF11">
    <property type="entry name" value="EF-HAND DOMAIN-CONTAINING FAMILY MEMBER C2"/>
    <property type="match status" value="1"/>
</dbReference>
<feature type="region of interest" description="Disordered" evidence="8">
    <location>
        <begin position="390"/>
        <end position="414"/>
    </location>
</feature>
<keyword evidence="5" id="KW-0966">Cell projection</keyword>
<keyword evidence="4" id="KW-0206">Cytoskeleton</keyword>
<gene>
    <name evidence="10" type="ORF">PLEPLA_LOCUS8924</name>
</gene>
<evidence type="ECO:0000256" key="5">
    <source>
        <dbReference type="ARBA" id="ARBA00023273"/>
    </source>
</evidence>
<dbReference type="PROSITE" id="PS51336">
    <property type="entry name" value="DM10"/>
    <property type="match status" value="3"/>
</dbReference>
<accession>A0A9N7TYI4</accession>
<dbReference type="Proteomes" id="UP001153269">
    <property type="component" value="Unassembled WGS sequence"/>
</dbReference>
<evidence type="ECO:0000256" key="1">
    <source>
        <dbReference type="ARBA" id="ARBA00004430"/>
    </source>
</evidence>
<comment type="caution">
    <text evidence="10">The sequence shown here is derived from an EMBL/GenBank/DDBJ whole genome shotgun (WGS) entry which is preliminary data.</text>
</comment>
<evidence type="ECO:0000256" key="7">
    <source>
        <dbReference type="ARBA" id="ARBA00039880"/>
    </source>
</evidence>
<evidence type="ECO:0000256" key="3">
    <source>
        <dbReference type="ARBA" id="ARBA00022737"/>
    </source>
</evidence>
<dbReference type="PANTHER" id="PTHR12086">
    <property type="entry name" value="EF-HAND DOMAIN C-TERMINAL CONTAINING PROTEIN"/>
    <property type="match status" value="1"/>
</dbReference>
<dbReference type="GO" id="GO:0005930">
    <property type="term" value="C:axoneme"/>
    <property type="evidence" value="ECO:0007669"/>
    <property type="project" value="UniProtKB-SubCell"/>
</dbReference>
<dbReference type="EMBL" id="CADEAL010000502">
    <property type="protein sequence ID" value="CAB1421043.1"/>
    <property type="molecule type" value="Genomic_DNA"/>
</dbReference>
<dbReference type="AlphaFoldDB" id="A0A9N7TYI4"/>
<protein>
    <recommendedName>
        <fullName evidence="7">EF-hand domain-containing family member C2</fullName>
    </recommendedName>
</protein>
<name>A0A9N7TYI4_PLEPL</name>
<dbReference type="FunFam" id="2.30.29.170:FF:000001">
    <property type="entry name" value="EF-hand domain containing 1"/>
    <property type="match status" value="1"/>
</dbReference>
<dbReference type="InterPro" id="IPR006602">
    <property type="entry name" value="DM10_dom"/>
</dbReference>
<reference evidence="10" key="1">
    <citation type="submission" date="2020-03" db="EMBL/GenBank/DDBJ databases">
        <authorList>
            <person name="Weist P."/>
        </authorList>
    </citation>
    <scope>NUCLEOTIDE SEQUENCE</scope>
</reference>
<evidence type="ECO:0000256" key="6">
    <source>
        <dbReference type="ARBA" id="ARBA00035003"/>
    </source>
</evidence>
<feature type="domain" description="DM10" evidence="9">
    <location>
        <begin position="462"/>
        <end position="569"/>
    </location>
</feature>
<dbReference type="Gene3D" id="2.30.29.170">
    <property type="match status" value="3"/>
</dbReference>
<keyword evidence="11" id="KW-1185">Reference proteome</keyword>
<evidence type="ECO:0000256" key="2">
    <source>
        <dbReference type="ARBA" id="ARBA00022490"/>
    </source>
</evidence>
<keyword evidence="3" id="KW-0677">Repeat</keyword>
<evidence type="ECO:0000256" key="4">
    <source>
        <dbReference type="ARBA" id="ARBA00023212"/>
    </source>
</evidence>
<evidence type="ECO:0000259" key="9">
    <source>
        <dbReference type="PROSITE" id="PS51336"/>
    </source>
</evidence>
<dbReference type="SMART" id="SM00676">
    <property type="entry name" value="DM10"/>
    <property type="match status" value="3"/>
</dbReference>
<comment type="subcellular location">
    <subcellularLocation>
        <location evidence="1">Cytoplasm</location>
        <location evidence="1">Cytoskeleton</location>
        <location evidence="1">Cilium axoneme</location>
    </subcellularLocation>
</comment>
<dbReference type="GO" id="GO:0010975">
    <property type="term" value="P:regulation of neuron projection development"/>
    <property type="evidence" value="ECO:0007669"/>
    <property type="project" value="TreeGrafter"/>
</dbReference>
<sequence length="854" mass="97078">MSLPFLPGTSNNKQLGKERFHKSQHFDYSNGLPMMVGCEKPGIGGELLMGQKFKPNWSALPSRKTTGLASWVAYDKQVLSFAAYFQEAVQGDEGVMNKVRECKIFFYLEDDTMQVVESNLKFTSFPQGTFIHRQRVPLPPPDHDQFYRAFHFNINQQMVLFSRTFTVTSCDLFTRNFLTKLGVILNEPTTVPDDPYSKLREQVETMNPLRPLERHDTLKQFLDHDGQVLRFRCFWDDSASRFGDTQDFTLHYFLSDDTIEILGVPVPNSGRDNTPKFLHRCKLLKHGPAQMKLPGHVTDRTMLNVIDSKIRGQRFMLDSTRAGAYREEFYKDIDLTVGGEVNVFGRRFLLIDCDDFTKYYYRSKYGIVAQQALGSFRVFGHAGDGGSCLTPSSQRSAQGHEPAGCAPQDVPPIQPRAPPAITPPRLMPPYNGFGSEEDSLSFCRGLLPKPPQKDFQKFMEKDRKVMTFHAKIVTTDPIVSERLFIVSYFLIDDTIHVYEPIQRNSGIPGGRFLERVRVKKPGQQLFTSEPPQFFEAQDLYVGASVCINNVTFRLLDADEYTFSYMEQRPLEFPQANVGNVLRKLGSLPEEKLSEMRTSLTLRDPGDTGFISYESLSGLLVKLGCDLSEHEMLVLGRRFCVHEQPEEDGPLMLAVVQDLLRKKNFDAFSEMTSSLEYRDRQKTGRLSSTETRSVCKGSRLPLPENLLAGLLSMFAAGDEIDYLAFMSGINWVEQPAPPAMPDDTLKLLFASSGSRTKLEAQSRIRFSSLLQHLTGLRRVFLSLSRDCLLSPGLRRVFLSLSLRRSLSLRLRRVFLSLRSETCLLSLRSGRVFLSLRLRRVFLSLRSETCLLVPQV</sequence>
<dbReference type="InterPro" id="IPR040193">
    <property type="entry name" value="EFHC1/EFHC2/EFHB"/>
</dbReference>
<dbReference type="GO" id="GO:0005874">
    <property type="term" value="C:microtubule"/>
    <property type="evidence" value="ECO:0007669"/>
    <property type="project" value="TreeGrafter"/>
</dbReference>
<dbReference type="InterPro" id="IPR011992">
    <property type="entry name" value="EF-hand-dom_pair"/>
</dbReference>
<keyword evidence="2" id="KW-0963">Cytoplasm</keyword>
<evidence type="ECO:0000256" key="8">
    <source>
        <dbReference type="SAM" id="MobiDB-lite"/>
    </source>
</evidence>
<feature type="domain" description="DM10" evidence="9">
    <location>
        <begin position="75"/>
        <end position="182"/>
    </location>
</feature>
<dbReference type="FunFam" id="2.30.29.170:FF:000004">
    <property type="entry name" value="EF-hand domain containing 2"/>
    <property type="match status" value="1"/>
</dbReference>
<evidence type="ECO:0000313" key="11">
    <source>
        <dbReference type="Proteomes" id="UP001153269"/>
    </source>
</evidence>
<proteinExistence type="predicted"/>
<organism evidence="10 11">
    <name type="scientific">Pleuronectes platessa</name>
    <name type="common">European plaice</name>
    <dbReference type="NCBI Taxonomy" id="8262"/>
    <lineage>
        <taxon>Eukaryota</taxon>
        <taxon>Metazoa</taxon>
        <taxon>Chordata</taxon>
        <taxon>Craniata</taxon>
        <taxon>Vertebrata</taxon>
        <taxon>Euteleostomi</taxon>
        <taxon>Actinopterygii</taxon>
        <taxon>Neopterygii</taxon>
        <taxon>Teleostei</taxon>
        <taxon>Neoteleostei</taxon>
        <taxon>Acanthomorphata</taxon>
        <taxon>Carangaria</taxon>
        <taxon>Pleuronectiformes</taxon>
        <taxon>Pleuronectoidei</taxon>
        <taxon>Pleuronectidae</taxon>
        <taxon>Pleuronectes</taxon>
    </lineage>
</organism>
<dbReference type="FunFam" id="2.30.29.170:FF:000002">
    <property type="entry name" value="EF-hand domain (C-terminal) containing 1"/>
    <property type="match status" value="1"/>
</dbReference>
<feature type="domain" description="DM10" evidence="9">
    <location>
        <begin position="225"/>
        <end position="365"/>
    </location>
</feature>
<dbReference type="Pfam" id="PF06565">
    <property type="entry name" value="DM10_dom"/>
    <property type="match status" value="3"/>
</dbReference>
<comment type="function">
    <text evidence="6">Microtubule inner protein (MIP) part of the dynein-decorated doublet microtubules (DMTs) in cilia axoneme, which is required for motile cilia beating.</text>
</comment>
<evidence type="ECO:0000313" key="10">
    <source>
        <dbReference type="EMBL" id="CAB1421043.1"/>
    </source>
</evidence>
<dbReference type="SUPFAM" id="SSF47473">
    <property type="entry name" value="EF-hand"/>
    <property type="match status" value="1"/>
</dbReference>